<keyword evidence="5" id="KW-0677">Repeat</keyword>
<comment type="function">
    <text evidence="10">Probably part of an ABC transporter complex. Responsible for energy coupling to the transport system.</text>
</comment>
<dbReference type="GO" id="GO:0042626">
    <property type="term" value="F:ATPase-coupled transmembrane transporter activity"/>
    <property type="evidence" value="ECO:0007669"/>
    <property type="project" value="TreeGrafter"/>
</dbReference>
<dbReference type="Gene3D" id="3.40.50.300">
    <property type="entry name" value="P-loop containing nucleotide triphosphate hydrolases"/>
    <property type="match status" value="2"/>
</dbReference>
<reference evidence="12 13" key="1">
    <citation type="journal article" date="2009" name="Stand. Genomic Sci.">
        <title>Complete genome sequence of Desulfotomaculum acetoxidans type strain (5575).</title>
        <authorList>
            <person name="Spring S."/>
            <person name="Lapidus A."/>
            <person name="Schroder M."/>
            <person name="Gleim D."/>
            <person name="Sims D."/>
            <person name="Meincke L."/>
            <person name="Glavina Del Rio T."/>
            <person name="Tice H."/>
            <person name="Copeland A."/>
            <person name="Cheng J.F."/>
            <person name="Lucas S."/>
            <person name="Chen F."/>
            <person name="Nolan M."/>
            <person name="Bruce D."/>
            <person name="Goodwin L."/>
            <person name="Pitluck S."/>
            <person name="Ivanova N."/>
            <person name="Mavromatis K."/>
            <person name="Mikhailova N."/>
            <person name="Pati A."/>
            <person name="Chen A."/>
            <person name="Palaniappan K."/>
            <person name="Land M."/>
            <person name="Hauser L."/>
            <person name="Chang Y.J."/>
            <person name="Jeffries C.D."/>
            <person name="Chain P."/>
            <person name="Saunders E."/>
            <person name="Brettin T."/>
            <person name="Detter J.C."/>
            <person name="Goker M."/>
            <person name="Bristow J."/>
            <person name="Eisen J.A."/>
            <person name="Markowitz V."/>
            <person name="Hugenholtz P."/>
            <person name="Kyrpides N.C."/>
            <person name="Klenk H.P."/>
            <person name="Han C."/>
        </authorList>
    </citation>
    <scope>NUCLEOTIDE SEQUENCE [LARGE SCALE GENOMIC DNA]</scope>
    <source>
        <strain evidence="13">ATCC 49208 / DSM 771 / VKM B-1644</strain>
    </source>
</reference>
<dbReference type="AlphaFoldDB" id="C8W139"/>
<feature type="domain" description="ABC transporter" evidence="11">
    <location>
        <begin position="2"/>
        <end position="240"/>
    </location>
</feature>
<evidence type="ECO:0000256" key="10">
    <source>
        <dbReference type="ARBA" id="ARBA00025157"/>
    </source>
</evidence>
<gene>
    <name evidence="12" type="ordered locus">Dtox_2653</name>
</gene>
<dbReference type="Pfam" id="PF00005">
    <property type="entry name" value="ABC_tran"/>
    <property type="match status" value="2"/>
</dbReference>
<dbReference type="KEGG" id="dae:Dtox_2653"/>
<dbReference type="GO" id="GO:0043190">
    <property type="term" value="C:ATP-binding cassette (ABC) transporter complex"/>
    <property type="evidence" value="ECO:0007669"/>
    <property type="project" value="TreeGrafter"/>
</dbReference>
<proteinExistence type="inferred from homology"/>
<dbReference type="PROSITE" id="PS00211">
    <property type="entry name" value="ABC_TRANSPORTER_1"/>
    <property type="match status" value="1"/>
</dbReference>
<dbReference type="CDD" id="cd03225">
    <property type="entry name" value="ABC_cobalt_CbiO_domain1"/>
    <property type="match status" value="1"/>
</dbReference>
<dbReference type="InterPro" id="IPR003439">
    <property type="entry name" value="ABC_transporter-like_ATP-bd"/>
</dbReference>
<evidence type="ECO:0000256" key="4">
    <source>
        <dbReference type="ARBA" id="ARBA00022475"/>
    </source>
</evidence>
<dbReference type="eggNOG" id="COG1129">
    <property type="taxonomic scope" value="Bacteria"/>
</dbReference>
<feature type="domain" description="ABC transporter" evidence="11">
    <location>
        <begin position="263"/>
        <end position="490"/>
    </location>
</feature>
<sequence>MIEIKNVSFRYNYEREQLSGISLTVRQGEFVVLTGPSGCGKTTLTRLFNGLIPHFYEGTLSGEVYVGGKNAADLQPWEFGKLVGSVFQDPRSQFFAAVVKDEIAFGCENYGILSNEIQIRMKEAARALQIEPLLARHLLTLSSGEKQKVAVASVQAAKPTIYVMDEPSANLDMAATKELMEVLKKLKAAGSTVIIAEHRLYYLMELADRVVYMKNGKIECSYTSRQMKSLSKDRLSEMGLRTTTLSWDVNKIITGLTGEEPVLRVQNLAVKAGKSSGLLLLDVSFCIKPGEILALTGPNGVGKTTLARVLCGLVKEKSGKILYNGTGVKASRRCRHAWFVMQDTDSQLFSESVLGEMTLGKKLESTLLEKAEEILNELDLWEYRERHPASLSGGQKQRLTLAVALMQQTPVLILDEPTSGLDGRNLERVVQCVKAQAASGKAVLIITHDHELVQKVCTRIVYLQKGMLFKDFCLHADSYPLAVDCMLGIV</sequence>
<dbReference type="RefSeq" id="WP_015758129.1">
    <property type="nucleotide sequence ID" value="NC_013216.1"/>
</dbReference>
<dbReference type="InterPro" id="IPR015856">
    <property type="entry name" value="ABC_transpr_CbiO/EcfA_su"/>
</dbReference>
<name>C8W139_DESAS</name>
<accession>C8W139</accession>
<dbReference type="SUPFAM" id="SSF52540">
    <property type="entry name" value="P-loop containing nucleoside triphosphate hydrolases"/>
    <property type="match status" value="2"/>
</dbReference>
<evidence type="ECO:0000256" key="9">
    <source>
        <dbReference type="ARBA" id="ARBA00023136"/>
    </source>
</evidence>
<dbReference type="EMBL" id="CP001720">
    <property type="protein sequence ID" value="ACV63435.1"/>
    <property type="molecule type" value="Genomic_DNA"/>
</dbReference>
<keyword evidence="13" id="KW-1185">Reference proteome</keyword>
<dbReference type="CDD" id="cd03226">
    <property type="entry name" value="ABC_cobalt_CbiO_domain2"/>
    <property type="match status" value="1"/>
</dbReference>
<keyword evidence="9" id="KW-0472">Membrane</keyword>
<evidence type="ECO:0000256" key="1">
    <source>
        <dbReference type="ARBA" id="ARBA00004202"/>
    </source>
</evidence>
<keyword evidence="3" id="KW-0813">Transport</keyword>
<dbReference type="OrthoDB" id="501320at2"/>
<dbReference type="PANTHER" id="PTHR43553:SF23">
    <property type="entry name" value="ABC TRANSPORTER ATP-BINDING COMPONENT"/>
    <property type="match status" value="1"/>
</dbReference>
<dbReference type="PANTHER" id="PTHR43553">
    <property type="entry name" value="HEAVY METAL TRANSPORTER"/>
    <property type="match status" value="1"/>
</dbReference>
<keyword evidence="4" id="KW-1003">Cell membrane</keyword>
<evidence type="ECO:0000256" key="7">
    <source>
        <dbReference type="ARBA" id="ARBA00022840"/>
    </source>
</evidence>
<dbReference type="STRING" id="485916.Dtox_2653"/>
<dbReference type="GO" id="GO:0016887">
    <property type="term" value="F:ATP hydrolysis activity"/>
    <property type="evidence" value="ECO:0007669"/>
    <property type="project" value="InterPro"/>
</dbReference>
<dbReference type="InterPro" id="IPR050095">
    <property type="entry name" value="ECF_ABC_transporter_ATP-bd"/>
</dbReference>
<dbReference type="FunFam" id="3.40.50.300:FF:000224">
    <property type="entry name" value="Energy-coupling factor transporter ATP-binding protein EcfA"/>
    <property type="match status" value="1"/>
</dbReference>
<dbReference type="InterPro" id="IPR017871">
    <property type="entry name" value="ABC_transporter-like_CS"/>
</dbReference>
<dbReference type="InterPro" id="IPR027417">
    <property type="entry name" value="P-loop_NTPase"/>
</dbReference>
<evidence type="ECO:0000256" key="5">
    <source>
        <dbReference type="ARBA" id="ARBA00022737"/>
    </source>
</evidence>
<evidence type="ECO:0000259" key="11">
    <source>
        <dbReference type="PROSITE" id="PS50893"/>
    </source>
</evidence>
<comment type="subcellular location">
    <subcellularLocation>
        <location evidence="1">Cell membrane</location>
        <topology evidence="1">Peripheral membrane protein</topology>
    </subcellularLocation>
</comment>
<dbReference type="SMART" id="SM00382">
    <property type="entry name" value="AAA"/>
    <property type="match status" value="2"/>
</dbReference>
<evidence type="ECO:0000256" key="3">
    <source>
        <dbReference type="ARBA" id="ARBA00022448"/>
    </source>
</evidence>
<dbReference type="HOGENOM" id="CLU_000604_86_7_9"/>
<comment type="similarity">
    <text evidence="2">Belongs to the ABC transporter superfamily.</text>
</comment>
<evidence type="ECO:0000313" key="13">
    <source>
        <dbReference type="Proteomes" id="UP000002217"/>
    </source>
</evidence>
<keyword evidence="7" id="KW-0067">ATP-binding</keyword>
<dbReference type="GO" id="GO:0005524">
    <property type="term" value="F:ATP binding"/>
    <property type="evidence" value="ECO:0007669"/>
    <property type="project" value="UniProtKB-KW"/>
</dbReference>
<keyword evidence="6" id="KW-0547">Nucleotide-binding</keyword>
<evidence type="ECO:0000256" key="2">
    <source>
        <dbReference type="ARBA" id="ARBA00005417"/>
    </source>
</evidence>
<dbReference type="PROSITE" id="PS50893">
    <property type="entry name" value="ABC_TRANSPORTER_2"/>
    <property type="match status" value="2"/>
</dbReference>
<evidence type="ECO:0000313" key="12">
    <source>
        <dbReference type="EMBL" id="ACV63435.1"/>
    </source>
</evidence>
<keyword evidence="8" id="KW-1278">Translocase</keyword>
<protein>
    <submittedName>
        <fullName evidence="12">ABC transporter related</fullName>
    </submittedName>
</protein>
<evidence type="ECO:0000256" key="6">
    <source>
        <dbReference type="ARBA" id="ARBA00022741"/>
    </source>
</evidence>
<dbReference type="InterPro" id="IPR003593">
    <property type="entry name" value="AAA+_ATPase"/>
</dbReference>
<organism evidence="12 13">
    <name type="scientific">Desulfofarcimen acetoxidans (strain ATCC 49208 / DSM 771 / KCTC 5769 / VKM B-1644 / 5575)</name>
    <name type="common">Desulfotomaculum acetoxidans</name>
    <dbReference type="NCBI Taxonomy" id="485916"/>
    <lineage>
        <taxon>Bacteria</taxon>
        <taxon>Bacillati</taxon>
        <taxon>Bacillota</taxon>
        <taxon>Clostridia</taxon>
        <taxon>Eubacteriales</taxon>
        <taxon>Peptococcaceae</taxon>
        <taxon>Desulfofarcimen</taxon>
    </lineage>
</organism>
<evidence type="ECO:0000256" key="8">
    <source>
        <dbReference type="ARBA" id="ARBA00022967"/>
    </source>
</evidence>
<dbReference type="Proteomes" id="UP000002217">
    <property type="component" value="Chromosome"/>
</dbReference>